<dbReference type="GO" id="GO:0006509">
    <property type="term" value="P:membrane protein ectodomain proteolysis"/>
    <property type="evidence" value="ECO:0007669"/>
    <property type="project" value="TreeGrafter"/>
</dbReference>
<feature type="region of interest" description="Disordered" evidence="1">
    <location>
        <begin position="362"/>
        <end position="383"/>
    </location>
</feature>
<evidence type="ECO:0000313" key="4">
    <source>
        <dbReference type="EMBL" id="KAK0404840.1"/>
    </source>
</evidence>
<name>A0AA39LPP6_9BILA</name>
<gene>
    <name evidence="4" type="ORF">QR680_017659</name>
</gene>
<keyword evidence="3" id="KW-0732">Signal</keyword>
<keyword evidence="2" id="KW-0812">Transmembrane</keyword>
<dbReference type="SUPFAM" id="SSF55486">
    <property type="entry name" value="Metalloproteases ('zincins'), catalytic domain"/>
    <property type="match status" value="1"/>
</dbReference>
<evidence type="ECO:0000256" key="2">
    <source>
        <dbReference type="SAM" id="Phobius"/>
    </source>
</evidence>
<sequence>MNLFPPGFRSIVFLILLLPSTLAASNFTTVPDWSDVSLDGYGHRYLTALVVYDVSSFKLRPKLLRYEVLELFSTINEHLYQLDIRVSIADFVPLRRKNRPPLDMESFRNYYLDMKPTYREHDVAVLLQSEFHTITFAQQLCSNDSSLILAQFSVDADGYNLYAANIVQSIFSLVGIGGFSSCKCSVKALSASGNRCLSILDMDDCIVQRVADRLSKYPCLLEKAYSSQASVPLCGNGLVENGELCDAGIGMSPEHLFCSHRCTLRPISIGVVAAVGSALLAVCIYFAVTRICARRRRAMLERTTFVTYVSGYEHEFCTDPKCPRPSCGQSLSSTPTALEAATRLSIAPGQVYIPHDRRRSAKSAEKFVKRKRKSENHLSRGDSVVTFPHSSLESTRSVKILK</sequence>
<evidence type="ECO:0000313" key="5">
    <source>
        <dbReference type="Proteomes" id="UP001175271"/>
    </source>
</evidence>
<feature type="signal peptide" evidence="3">
    <location>
        <begin position="1"/>
        <end position="23"/>
    </location>
</feature>
<feature type="transmembrane region" description="Helical" evidence="2">
    <location>
        <begin position="267"/>
        <end position="288"/>
    </location>
</feature>
<dbReference type="PANTHER" id="PTHR11905:SF238">
    <property type="entry name" value="PEPTIDASE M12B DOMAIN-CONTAINING PROTEIN-RELATED"/>
    <property type="match status" value="1"/>
</dbReference>
<proteinExistence type="predicted"/>
<dbReference type="Proteomes" id="UP001175271">
    <property type="component" value="Unassembled WGS sequence"/>
</dbReference>
<dbReference type="PANTHER" id="PTHR11905">
    <property type="entry name" value="ADAM A DISINTEGRIN AND METALLOPROTEASE DOMAIN"/>
    <property type="match status" value="1"/>
</dbReference>
<keyword evidence="5" id="KW-1185">Reference proteome</keyword>
<accession>A0AA39LPP6</accession>
<dbReference type="AlphaFoldDB" id="A0AA39LPP6"/>
<keyword evidence="2" id="KW-0472">Membrane</keyword>
<feature type="chain" id="PRO_5041283745" evidence="3">
    <location>
        <begin position="24"/>
        <end position="402"/>
    </location>
</feature>
<comment type="caution">
    <text evidence="4">The sequence shown here is derived from an EMBL/GenBank/DDBJ whole genome shotgun (WGS) entry which is preliminary data.</text>
</comment>
<reference evidence="4" key="1">
    <citation type="submission" date="2023-06" db="EMBL/GenBank/DDBJ databases">
        <title>Genomic analysis of the entomopathogenic nematode Steinernema hermaphroditum.</title>
        <authorList>
            <person name="Schwarz E.M."/>
            <person name="Heppert J.K."/>
            <person name="Baniya A."/>
            <person name="Schwartz H.T."/>
            <person name="Tan C.-H."/>
            <person name="Antoshechkin I."/>
            <person name="Sternberg P.W."/>
            <person name="Goodrich-Blair H."/>
            <person name="Dillman A.R."/>
        </authorList>
    </citation>
    <scope>NUCLEOTIDE SEQUENCE</scope>
    <source>
        <strain evidence="4">PS9179</strain>
        <tissue evidence="4">Whole animal</tissue>
    </source>
</reference>
<dbReference type="EMBL" id="JAUCMV010000004">
    <property type="protein sequence ID" value="KAK0404840.1"/>
    <property type="molecule type" value="Genomic_DNA"/>
</dbReference>
<organism evidence="4 5">
    <name type="scientific">Steinernema hermaphroditum</name>
    <dbReference type="NCBI Taxonomy" id="289476"/>
    <lineage>
        <taxon>Eukaryota</taxon>
        <taxon>Metazoa</taxon>
        <taxon>Ecdysozoa</taxon>
        <taxon>Nematoda</taxon>
        <taxon>Chromadorea</taxon>
        <taxon>Rhabditida</taxon>
        <taxon>Tylenchina</taxon>
        <taxon>Panagrolaimomorpha</taxon>
        <taxon>Strongyloidoidea</taxon>
        <taxon>Steinernematidae</taxon>
        <taxon>Steinernema</taxon>
    </lineage>
</organism>
<evidence type="ECO:0000256" key="1">
    <source>
        <dbReference type="SAM" id="MobiDB-lite"/>
    </source>
</evidence>
<keyword evidence="2" id="KW-1133">Transmembrane helix</keyword>
<protein>
    <submittedName>
        <fullName evidence="4">Uncharacterized protein</fullName>
    </submittedName>
</protein>
<evidence type="ECO:0000256" key="3">
    <source>
        <dbReference type="SAM" id="SignalP"/>
    </source>
</evidence>